<keyword evidence="2" id="KW-1185">Reference proteome</keyword>
<reference evidence="1" key="1">
    <citation type="submission" date="2022-11" db="EMBL/GenBank/DDBJ databases">
        <title>Genome Sequence of Boeremia exigua.</title>
        <authorList>
            <person name="Buettner E."/>
        </authorList>
    </citation>
    <scope>NUCLEOTIDE SEQUENCE</scope>
    <source>
        <strain evidence="1">CU02</strain>
    </source>
</reference>
<accession>A0ACC2HQX0</accession>
<organism evidence="1 2">
    <name type="scientific">Boeremia exigua</name>
    <dbReference type="NCBI Taxonomy" id="749465"/>
    <lineage>
        <taxon>Eukaryota</taxon>
        <taxon>Fungi</taxon>
        <taxon>Dikarya</taxon>
        <taxon>Ascomycota</taxon>
        <taxon>Pezizomycotina</taxon>
        <taxon>Dothideomycetes</taxon>
        <taxon>Pleosporomycetidae</taxon>
        <taxon>Pleosporales</taxon>
        <taxon>Pleosporineae</taxon>
        <taxon>Didymellaceae</taxon>
        <taxon>Boeremia</taxon>
    </lineage>
</organism>
<protein>
    <submittedName>
        <fullName evidence="1">Uncharacterized protein</fullName>
    </submittedName>
</protein>
<gene>
    <name evidence="1" type="ORF">OPT61_g10157</name>
</gene>
<dbReference type="EMBL" id="JAPHNI010001489">
    <property type="protein sequence ID" value="KAJ8105472.1"/>
    <property type="molecule type" value="Genomic_DNA"/>
</dbReference>
<name>A0ACC2HQX0_9PLEO</name>
<sequence length="284" mass="31809">MQPSQRPPDFPSRVSGPTAPPLYGPDPGNVLLKNDGAALTVERNHERITNEARALELVSQRTTVPVPQLLSHGTLPDGRRYLTTQYIKGPRLDTFPGRSCSKPEGQKHTKVLPCKDCSDEAYANALAFIRDTVLPQFTALSSCSRGINGFVMPPSWLSPDTQPPWIGKTHWKTLPRTQPEYVFQYGDLAAQNIIMDPQTLQVKALLDFEYAGFFPPGMENWRHTLDADAYAQRADNTAPLIERFLAAEYQECCDAWHDKAALHELIQQGRFPQPGQTEQGTRIR</sequence>
<comment type="caution">
    <text evidence="1">The sequence shown here is derived from an EMBL/GenBank/DDBJ whole genome shotgun (WGS) entry which is preliminary data.</text>
</comment>
<dbReference type="Proteomes" id="UP001153331">
    <property type="component" value="Unassembled WGS sequence"/>
</dbReference>
<proteinExistence type="predicted"/>
<evidence type="ECO:0000313" key="1">
    <source>
        <dbReference type="EMBL" id="KAJ8105472.1"/>
    </source>
</evidence>
<evidence type="ECO:0000313" key="2">
    <source>
        <dbReference type="Proteomes" id="UP001153331"/>
    </source>
</evidence>